<sequence length="202" mass="23298">MSSEIELKARVTEPFVLKALISTLPGISSPRVIAKKDVYYTHPLHGGPWFRVRSVKEHREQEKEEGSIVFTHKVHGQSDGIENNCEQEFFVDIQQEKEVFAFCSALGMQEYIRKEKRGWAWWITEKGTHGFPLHLELLEVSPLGWFLEMEYVLPDAPDVKDVKKAQENLQEMLNTLGIKKSAIESRYYMDMLKAGQISKQEG</sequence>
<dbReference type="SUPFAM" id="SSF55154">
    <property type="entry name" value="CYTH-like phosphatases"/>
    <property type="match status" value="1"/>
</dbReference>
<name>F4GLI8_PARC1</name>
<dbReference type="InterPro" id="IPR033469">
    <property type="entry name" value="CYTH-like_dom_sf"/>
</dbReference>
<dbReference type="KEGG" id="scc:Spico_0732"/>
<dbReference type="OrthoDB" id="370410at2"/>
<reference evidence="2 3" key="2">
    <citation type="journal article" date="2012" name="Stand. Genomic Sci.">
        <title>Complete genome sequence of the termite hindgut bacterium Spirochaeta coccoides type strain (SPN1(T)), reclassification in the genus Sphaerochaeta as Sphaerochaeta coccoides comb. nov. and emendations of the family Spirochaetaceae and the genus Sphaerochaeta.</title>
        <authorList>
            <person name="Abt B."/>
            <person name="Han C."/>
            <person name="Scheuner C."/>
            <person name="Lu M."/>
            <person name="Lapidus A."/>
            <person name="Nolan M."/>
            <person name="Lucas S."/>
            <person name="Hammon N."/>
            <person name="Deshpande S."/>
            <person name="Cheng J.F."/>
            <person name="Tapia R."/>
            <person name="Goodwin L.A."/>
            <person name="Pitluck S."/>
            <person name="Liolios K."/>
            <person name="Pagani I."/>
            <person name="Ivanova N."/>
            <person name="Mavromatis K."/>
            <person name="Mikhailova N."/>
            <person name="Huntemann M."/>
            <person name="Pati A."/>
            <person name="Chen A."/>
            <person name="Palaniappan K."/>
            <person name="Land M."/>
            <person name="Hauser L."/>
            <person name="Brambilla E.M."/>
            <person name="Rohde M."/>
            <person name="Spring S."/>
            <person name="Gronow S."/>
            <person name="Goker M."/>
            <person name="Woyke T."/>
            <person name="Bristow J."/>
            <person name="Eisen J.A."/>
            <person name="Markowitz V."/>
            <person name="Hugenholtz P."/>
            <person name="Kyrpides N.C."/>
            <person name="Klenk H.P."/>
            <person name="Detter J.C."/>
        </authorList>
    </citation>
    <scope>NUCLEOTIDE SEQUENCE [LARGE SCALE GENOMIC DNA]</scope>
    <source>
        <strain evidence="3">ATCC BAA-1237 / DSM 17374 / SPN1</strain>
    </source>
</reference>
<evidence type="ECO:0000259" key="1">
    <source>
        <dbReference type="PROSITE" id="PS51707"/>
    </source>
</evidence>
<dbReference type="AlphaFoldDB" id="F4GLI8"/>
<proteinExistence type="predicted"/>
<dbReference type="Pfam" id="PF01928">
    <property type="entry name" value="CYTH"/>
    <property type="match status" value="1"/>
</dbReference>
<gene>
    <name evidence="2" type="ordered locus">Spico_0732</name>
</gene>
<dbReference type="eggNOG" id="COG1437">
    <property type="taxonomic scope" value="Bacteria"/>
</dbReference>
<evidence type="ECO:0000313" key="3">
    <source>
        <dbReference type="Proteomes" id="UP000007939"/>
    </source>
</evidence>
<dbReference type="RefSeq" id="WP_013739354.1">
    <property type="nucleotide sequence ID" value="NC_015436.1"/>
</dbReference>
<dbReference type="Gene3D" id="2.40.320.10">
    <property type="entry name" value="Hypothetical Protein Pfu-838710-001"/>
    <property type="match status" value="1"/>
</dbReference>
<protein>
    <submittedName>
        <fullName evidence="2">Adenylate cyclase</fullName>
    </submittedName>
</protein>
<dbReference type="EMBL" id="CP002659">
    <property type="protein sequence ID" value="AEC01958.1"/>
    <property type="molecule type" value="Genomic_DNA"/>
</dbReference>
<accession>F4GLI8</accession>
<dbReference type="HOGENOM" id="CLU_098317_0_0_12"/>
<keyword evidence="3" id="KW-1185">Reference proteome</keyword>
<organism evidence="2 3">
    <name type="scientific">Parasphaerochaeta coccoides (strain ATCC BAA-1237 / DSM 17374 / SPN1)</name>
    <name type="common">Sphaerochaeta coccoides</name>
    <dbReference type="NCBI Taxonomy" id="760011"/>
    <lineage>
        <taxon>Bacteria</taxon>
        <taxon>Pseudomonadati</taxon>
        <taxon>Spirochaetota</taxon>
        <taxon>Spirochaetia</taxon>
        <taxon>Spirochaetales</taxon>
        <taxon>Sphaerochaetaceae</taxon>
        <taxon>Parasphaerochaeta</taxon>
    </lineage>
</organism>
<dbReference type="InterPro" id="IPR023577">
    <property type="entry name" value="CYTH_domain"/>
</dbReference>
<dbReference type="Proteomes" id="UP000007939">
    <property type="component" value="Chromosome"/>
</dbReference>
<dbReference type="PANTHER" id="PTHR21028:SF2">
    <property type="entry name" value="CYTH DOMAIN-CONTAINING PROTEIN"/>
    <property type="match status" value="1"/>
</dbReference>
<dbReference type="PANTHER" id="PTHR21028">
    <property type="entry name" value="SI:CH211-156B7.4"/>
    <property type="match status" value="1"/>
</dbReference>
<evidence type="ECO:0000313" key="2">
    <source>
        <dbReference type="EMBL" id="AEC01958.1"/>
    </source>
</evidence>
<feature type="domain" description="CYTH" evidence="1">
    <location>
        <begin position="2"/>
        <end position="194"/>
    </location>
</feature>
<dbReference type="PROSITE" id="PS51707">
    <property type="entry name" value="CYTH"/>
    <property type="match status" value="1"/>
</dbReference>
<dbReference type="InterPro" id="IPR008173">
    <property type="entry name" value="Adenylyl_cyclase_CyaB"/>
</dbReference>
<reference evidence="3" key="1">
    <citation type="submission" date="2011-04" db="EMBL/GenBank/DDBJ databases">
        <title>The complete genome of Spirochaeta coccoides DSM 17374.</title>
        <authorList>
            <person name="Lucas S."/>
            <person name="Copeland A."/>
            <person name="Lapidus A."/>
            <person name="Bruce D."/>
            <person name="Goodwin L."/>
            <person name="Pitluck S."/>
            <person name="Peters L."/>
            <person name="Kyrpides N."/>
            <person name="Mavromatis K."/>
            <person name="Pagani I."/>
            <person name="Ivanova N."/>
            <person name="Ovchinnikova G."/>
            <person name="Lu M."/>
            <person name="Detter J.C."/>
            <person name="Tapia R."/>
            <person name="Han C."/>
            <person name="Land M."/>
            <person name="Hauser L."/>
            <person name="Markowitz V."/>
            <person name="Cheng J.-F."/>
            <person name="Hugenholtz P."/>
            <person name="Woyke T."/>
            <person name="Wu D."/>
            <person name="Spring S."/>
            <person name="Schroeder M."/>
            <person name="Brambilla E."/>
            <person name="Klenk H.-P."/>
            <person name="Eisen J.A."/>
        </authorList>
    </citation>
    <scope>NUCLEOTIDE SEQUENCE [LARGE SCALE GENOMIC DNA]</scope>
    <source>
        <strain evidence="3">ATCC BAA-1237 / DSM 17374 / SPN1</strain>
    </source>
</reference>
<dbReference type="STRING" id="760011.Spico_0732"/>